<dbReference type="EMBL" id="LR899013">
    <property type="protein sequence ID" value="CAD7090869.1"/>
    <property type="molecule type" value="Genomic_DNA"/>
</dbReference>
<sequence length="142" mass="15733">MLGSGRSCQRRNPGEIPAVPVGFVAVVEKMEAPLRIAAEFRFRYARPVNGLLSHGSEAVLLAIVNLECETLGKSVHAAKMCVQSAVCDKRTARVRRAHWQWRIVRSSINLKRLIDSRGRSICNSDDLLNIAEANITSPIKLQ</sequence>
<dbReference type="InParanoid" id="A0A7R8V1Q3"/>
<evidence type="ECO:0000313" key="1">
    <source>
        <dbReference type="EMBL" id="CAD7090869.1"/>
    </source>
</evidence>
<accession>A0A7R8V1Q3</accession>
<dbReference type="AlphaFoldDB" id="A0A7R8V1Q3"/>
<protein>
    <submittedName>
        <fullName evidence="1">Uncharacterized protein</fullName>
    </submittedName>
</protein>
<reference evidence="1 2" key="1">
    <citation type="submission" date="2020-11" db="EMBL/GenBank/DDBJ databases">
        <authorList>
            <person name="Wallbank WR R."/>
            <person name="Pardo Diaz C."/>
            <person name="Kozak K."/>
            <person name="Martin S."/>
            <person name="Jiggins C."/>
            <person name="Moest M."/>
            <person name="Warren A I."/>
            <person name="Generalovic N T."/>
            <person name="Byers J.R.P. K."/>
            <person name="Montejo-Kovacevich G."/>
            <person name="Yen C E."/>
        </authorList>
    </citation>
    <scope>NUCLEOTIDE SEQUENCE [LARGE SCALE GENOMIC DNA]</scope>
</reference>
<keyword evidence="2" id="KW-1185">Reference proteome</keyword>
<proteinExistence type="predicted"/>
<dbReference type="Proteomes" id="UP000594454">
    <property type="component" value="Chromosome 5"/>
</dbReference>
<evidence type="ECO:0000313" key="2">
    <source>
        <dbReference type="Proteomes" id="UP000594454"/>
    </source>
</evidence>
<name>A0A7R8V1Q3_HERIL</name>
<organism evidence="1 2">
    <name type="scientific">Hermetia illucens</name>
    <name type="common">Black soldier fly</name>
    <dbReference type="NCBI Taxonomy" id="343691"/>
    <lineage>
        <taxon>Eukaryota</taxon>
        <taxon>Metazoa</taxon>
        <taxon>Ecdysozoa</taxon>
        <taxon>Arthropoda</taxon>
        <taxon>Hexapoda</taxon>
        <taxon>Insecta</taxon>
        <taxon>Pterygota</taxon>
        <taxon>Neoptera</taxon>
        <taxon>Endopterygota</taxon>
        <taxon>Diptera</taxon>
        <taxon>Brachycera</taxon>
        <taxon>Stratiomyomorpha</taxon>
        <taxon>Stratiomyidae</taxon>
        <taxon>Hermetiinae</taxon>
        <taxon>Hermetia</taxon>
    </lineage>
</organism>
<gene>
    <name evidence="1" type="ORF">HERILL_LOCUS13325</name>
</gene>